<dbReference type="AlphaFoldDB" id="A0A154QE27"/>
<protein>
    <submittedName>
        <fullName evidence="1">Uncharacterized protein</fullName>
    </submittedName>
</protein>
<evidence type="ECO:0000313" key="2">
    <source>
        <dbReference type="Proteomes" id="UP000076131"/>
    </source>
</evidence>
<accession>A0A154QE27</accession>
<dbReference type="Proteomes" id="UP000076131">
    <property type="component" value="Unassembled WGS sequence"/>
</dbReference>
<dbReference type="RefSeq" id="WP_039954452.1">
    <property type="nucleotide sequence ID" value="NZ_LVJS01000088.1"/>
</dbReference>
<sequence length="122" mass="13546">MGSSLAIVTTFLVGSWFPIAGGTWTPDQDVAAQLRATLQQYVVARASDQHRELQSWSSYSFQYQGRGSADGKFIFINAFCESPDAYAAKRFVQVLDGGTCYFELKYNPKTKTFYDLGFNGVA</sequence>
<comment type="caution">
    <text evidence="1">The sequence shown here is derived from an EMBL/GenBank/DDBJ whole genome shotgun (WGS) entry which is preliminary data.</text>
</comment>
<proteinExistence type="predicted"/>
<dbReference type="EMBL" id="LVJS01000088">
    <property type="protein sequence ID" value="KZC22520.1"/>
    <property type="molecule type" value="Genomic_DNA"/>
</dbReference>
<dbReference type="STRING" id="416169.RHOFW104T7_00255"/>
<evidence type="ECO:0000313" key="1">
    <source>
        <dbReference type="EMBL" id="KZC22520.1"/>
    </source>
</evidence>
<gene>
    <name evidence="1" type="ORF">RHOFW104T7_00255</name>
</gene>
<reference evidence="1 2" key="1">
    <citation type="journal article" date="2016" name="MBio">
        <title>Lateral Gene Transfer in a Heavy Metal-Contaminated-Groundwater Microbial Community.</title>
        <authorList>
            <person name="Hemme C.L."/>
            <person name="Green S.J."/>
            <person name="Rishishwar L."/>
            <person name="Prakash O."/>
            <person name="Pettenato A."/>
            <person name="Chakraborty R."/>
            <person name="Deutschbauer A.M."/>
            <person name="Van Nostrand J.D."/>
            <person name="Wu L."/>
            <person name="He Z."/>
            <person name="Jordan I.K."/>
            <person name="Hazen T.C."/>
            <person name="Arkin A.P."/>
            <person name="Kostka J.E."/>
            <person name="Zhou J."/>
        </authorList>
    </citation>
    <scope>NUCLEOTIDE SEQUENCE [LARGE SCALE GENOMIC DNA]</scope>
    <source>
        <strain evidence="1 2">FW104-T7</strain>
    </source>
</reference>
<name>A0A154QE27_9GAMM</name>
<keyword evidence="2" id="KW-1185">Reference proteome</keyword>
<organism evidence="1 2">
    <name type="scientific">Rhodanobacter thiooxydans</name>
    <dbReference type="NCBI Taxonomy" id="416169"/>
    <lineage>
        <taxon>Bacteria</taxon>
        <taxon>Pseudomonadati</taxon>
        <taxon>Pseudomonadota</taxon>
        <taxon>Gammaproteobacteria</taxon>
        <taxon>Lysobacterales</taxon>
        <taxon>Rhodanobacteraceae</taxon>
        <taxon>Rhodanobacter</taxon>
    </lineage>
</organism>